<gene>
    <name evidence="2" type="ORF">BJ554DRAFT_6280</name>
</gene>
<evidence type="ECO:0000313" key="2">
    <source>
        <dbReference type="EMBL" id="KAG5461510.1"/>
    </source>
</evidence>
<dbReference type="EMBL" id="JAEFCI010003536">
    <property type="protein sequence ID" value="KAG5461510.1"/>
    <property type="molecule type" value="Genomic_DNA"/>
</dbReference>
<dbReference type="AlphaFoldDB" id="A0A8H8DKB8"/>
<protein>
    <submittedName>
        <fullName evidence="2">Uncharacterized protein</fullName>
    </submittedName>
</protein>
<keyword evidence="3" id="KW-1185">Reference proteome</keyword>
<proteinExistence type="predicted"/>
<evidence type="ECO:0000313" key="3">
    <source>
        <dbReference type="Proteomes" id="UP000673691"/>
    </source>
</evidence>
<name>A0A8H8DKB8_9FUNG</name>
<feature type="compositionally biased region" description="Low complexity" evidence="1">
    <location>
        <begin position="11"/>
        <end position="24"/>
    </location>
</feature>
<evidence type="ECO:0000256" key="1">
    <source>
        <dbReference type="SAM" id="MobiDB-lite"/>
    </source>
</evidence>
<feature type="region of interest" description="Disordered" evidence="1">
    <location>
        <begin position="1"/>
        <end position="25"/>
    </location>
</feature>
<feature type="compositionally biased region" description="Polar residues" evidence="1">
    <location>
        <begin position="1"/>
        <end position="10"/>
    </location>
</feature>
<dbReference type="Proteomes" id="UP000673691">
    <property type="component" value="Unassembled WGS sequence"/>
</dbReference>
<organism evidence="2 3">
    <name type="scientific">Olpidium bornovanus</name>
    <dbReference type="NCBI Taxonomy" id="278681"/>
    <lineage>
        <taxon>Eukaryota</taxon>
        <taxon>Fungi</taxon>
        <taxon>Fungi incertae sedis</taxon>
        <taxon>Olpidiomycota</taxon>
        <taxon>Olpidiomycotina</taxon>
        <taxon>Olpidiomycetes</taxon>
        <taxon>Olpidiales</taxon>
        <taxon>Olpidiaceae</taxon>
        <taxon>Olpidium</taxon>
    </lineage>
</organism>
<reference evidence="2 3" key="1">
    <citation type="journal article" name="Sci. Rep.">
        <title>Genome-scale phylogenetic analyses confirm Olpidium as the closest living zoosporic fungus to the non-flagellated, terrestrial fungi.</title>
        <authorList>
            <person name="Chang Y."/>
            <person name="Rochon D."/>
            <person name="Sekimoto S."/>
            <person name="Wang Y."/>
            <person name="Chovatia M."/>
            <person name="Sandor L."/>
            <person name="Salamov A."/>
            <person name="Grigoriev I.V."/>
            <person name="Stajich J.E."/>
            <person name="Spatafora J.W."/>
        </authorList>
    </citation>
    <scope>NUCLEOTIDE SEQUENCE [LARGE SCALE GENOMIC DNA]</scope>
    <source>
        <strain evidence="2">S191</strain>
    </source>
</reference>
<comment type="caution">
    <text evidence="2">The sequence shown here is derived from an EMBL/GenBank/DDBJ whole genome shotgun (WGS) entry which is preliminary data.</text>
</comment>
<feature type="region of interest" description="Disordered" evidence="1">
    <location>
        <begin position="64"/>
        <end position="89"/>
    </location>
</feature>
<accession>A0A8H8DKB8</accession>
<sequence>MTPSYSSAQKGVSSCSSGGSFGPSFERTFKAETATRDVGVGEIPLFEVSSVRIDGMFEEDVKGKCGPASSVVAPPRSKGLRHPDSPAIPTERGLYSRQLALPGRSRGGKVGVNARAQEKMEDVRVLAEQMRSAEVRAAVVQFSREGALFKEKNISEYLRRFEAAVRQ</sequence>